<dbReference type="PROSITE" id="PS51257">
    <property type="entry name" value="PROKAR_LIPOPROTEIN"/>
    <property type="match status" value="1"/>
</dbReference>
<evidence type="ECO:0000256" key="3">
    <source>
        <dbReference type="ARBA" id="ARBA00006071"/>
    </source>
</evidence>
<feature type="signal peptide" evidence="12">
    <location>
        <begin position="1"/>
        <end position="22"/>
    </location>
</feature>
<name>A0A090ITJ3_9BACI</name>
<keyword evidence="8 11" id="KW-0564">Palmitate</keyword>
<evidence type="ECO:0000313" key="14">
    <source>
        <dbReference type="EMBL" id="CEE01017.1"/>
    </source>
</evidence>
<dbReference type="EC" id="5.2.1.8" evidence="11"/>
<dbReference type="SUPFAM" id="SSF54534">
    <property type="entry name" value="FKBP-like"/>
    <property type="match status" value="1"/>
</dbReference>
<keyword evidence="7 11" id="KW-0472">Membrane</keyword>
<dbReference type="GO" id="GO:0005886">
    <property type="term" value="C:plasma membrane"/>
    <property type="evidence" value="ECO:0007669"/>
    <property type="project" value="UniProtKB-SubCell"/>
</dbReference>
<dbReference type="InterPro" id="IPR050245">
    <property type="entry name" value="PrsA_foldase"/>
</dbReference>
<dbReference type="Gene3D" id="3.10.50.40">
    <property type="match status" value="1"/>
</dbReference>
<evidence type="ECO:0000256" key="7">
    <source>
        <dbReference type="ARBA" id="ARBA00023136"/>
    </source>
</evidence>
<evidence type="ECO:0000259" key="13">
    <source>
        <dbReference type="PROSITE" id="PS50198"/>
    </source>
</evidence>
<evidence type="ECO:0000256" key="12">
    <source>
        <dbReference type="SAM" id="SignalP"/>
    </source>
</evidence>
<organism evidence="14 15">
    <name type="scientific">Caldibacillus thermoamylovorans</name>
    <dbReference type="NCBI Taxonomy" id="35841"/>
    <lineage>
        <taxon>Bacteria</taxon>
        <taxon>Bacillati</taxon>
        <taxon>Bacillota</taxon>
        <taxon>Bacilli</taxon>
        <taxon>Bacillales</taxon>
        <taxon>Bacillaceae</taxon>
        <taxon>Caldibacillus</taxon>
    </lineage>
</organism>
<evidence type="ECO:0000256" key="1">
    <source>
        <dbReference type="ARBA" id="ARBA00000971"/>
    </source>
</evidence>
<dbReference type="Pfam" id="PF00639">
    <property type="entry name" value="Rotamase"/>
    <property type="match status" value="1"/>
</dbReference>
<dbReference type="GeneID" id="92960331"/>
<evidence type="ECO:0000256" key="4">
    <source>
        <dbReference type="ARBA" id="ARBA00022475"/>
    </source>
</evidence>
<dbReference type="GO" id="GO:0003755">
    <property type="term" value="F:peptidyl-prolyl cis-trans isomerase activity"/>
    <property type="evidence" value="ECO:0007669"/>
    <property type="project" value="UniProtKB-UniRule"/>
</dbReference>
<comment type="subcellular location">
    <subcellularLocation>
        <location evidence="2 11">Cell membrane</location>
        <topology evidence="2 11">Lipid-anchor</topology>
    </subcellularLocation>
</comment>
<dbReference type="AlphaFoldDB" id="A0A090ITJ3"/>
<keyword evidence="6 11" id="KW-0697">Rotamase</keyword>
<dbReference type="InterPro" id="IPR023059">
    <property type="entry name" value="Foldase_PrsA"/>
</dbReference>
<dbReference type="InterPro" id="IPR000297">
    <property type="entry name" value="PPIase_PpiC"/>
</dbReference>
<reference evidence="14 15" key="1">
    <citation type="submission" date="2014-07" db="EMBL/GenBank/DDBJ databases">
        <authorList>
            <person name="Wibberg Daniel"/>
        </authorList>
    </citation>
    <scope>NUCLEOTIDE SEQUENCE [LARGE SCALE GENOMIC DNA]</scope>
</reference>
<feature type="chain" id="PRO_5044364453" description="Foldase protein PrsA" evidence="12">
    <location>
        <begin position="23"/>
        <end position="291"/>
    </location>
</feature>
<comment type="catalytic activity">
    <reaction evidence="1 11">
        <text>[protein]-peptidylproline (omega=180) = [protein]-peptidylproline (omega=0)</text>
        <dbReference type="Rhea" id="RHEA:16237"/>
        <dbReference type="Rhea" id="RHEA-COMP:10747"/>
        <dbReference type="Rhea" id="RHEA-COMP:10748"/>
        <dbReference type="ChEBI" id="CHEBI:83833"/>
        <dbReference type="ChEBI" id="CHEBI:83834"/>
        <dbReference type="EC" id="5.2.1.8"/>
    </reaction>
</comment>
<dbReference type="PANTHER" id="PTHR47245">
    <property type="entry name" value="PEPTIDYLPROLYL ISOMERASE"/>
    <property type="match status" value="1"/>
</dbReference>
<keyword evidence="5 11" id="KW-0732">Signal</keyword>
<evidence type="ECO:0000256" key="11">
    <source>
        <dbReference type="HAMAP-Rule" id="MF_01145"/>
    </source>
</evidence>
<dbReference type="KEGG" id="bthv:CQJ30_06335"/>
<dbReference type="PROSITE" id="PS01096">
    <property type="entry name" value="PPIC_PPIASE_1"/>
    <property type="match status" value="1"/>
</dbReference>
<dbReference type="Proteomes" id="UP000040576">
    <property type="component" value="Unassembled WGS sequence"/>
</dbReference>
<dbReference type="HAMAP" id="MF_01145">
    <property type="entry name" value="Foldase_PrsA"/>
    <property type="match status" value="1"/>
</dbReference>
<keyword evidence="10 11" id="KW-0449">Lipoprotein</keyword>
<evidence type="ECO:0000256" key="5">
    <source>
        <dbReference type="ARBA" id="ARBA00022729"/>
    </source>
</evidence>
<dbReference type="RefSeq" id="WP_034769040.1">
    <property type="nucleotide sequence ID" value="NZ_CCRF01000039.1"/>
</dbReference>
<evidence type="ECO:0000256" key="2">
    <source>
        <dbReference type="ARBA" id="ARBA00004193"/>
    </source>
</evidence>
<dbReference type="InterPro" id="IPR023058">
    <property type="entry name" value="PPIase_PpiC_CS"/>
</dbReference>
<sequence>MKKKYLLTFTLAAGLLTLTACNNGKAIVESDAGNISQDEFYQTLKDRYGESTLKELVYKQVLSDKYKVSDKEVDNALKQYKDAYGDNFQSWLAQMGISSEDELKDILEFSLLQEKAAKDKIKVTNDELKEQYGIETKTVTARHILVADEETAKQVKQRLANGEDFAALAKELSTDTATAEKGGDLGELNPDQLTREFTVAAYKLKENEISDPVKTDYGYHIIQATKVTEKKDVKSFDKMKSELVDKVKQSKLDSATVQKAVDEAVKNADVKINDKDLKDILKNSVETGSKK</sequence>
<comment type="function">
    <text evidence="11">Plays a major role in protein secretion by helping the post-translocational extracellular folding of several secreted proteins.</text>
</comment>
<dbReference type="InterPro" id="IPR046357">
    <property type="entry name" value="PPIase_dom_sf"/>
</dbReference>
<dbReference type="PANTHER" id="PTHR47245:SF1">
    <property type="entry name" value="FOLDASE PROTEIN PRSA"/>
    <property type="match status" value="1"/>
</dbReference>
<dbReference type="PROSITE" id="PS50198">
    <property type="entry name" value="PPIC_PPIASE_2"/>
    <property type="match status" value="1"/>
</dbReference>
<dbReference type="SUPFAM" id="SSF109998">
    <property type="entry name" value="Triger factor/SurA peptide-binding domain-like"/>
    <property type="match status" value="1"/>
</dbReference>
<keyword evidence="9 11" id="KW-0413">Isomerase</keyword>
<dbReference type="GO" id="GO:0006457">
    <property type="term" value="P:protein folding"/>
    <property type="evidence" value="ECO:0007669"/>
    <property type="project" value="UniProtKB-UniRule"/>
</dbReference>
<keyword evidence="15" id="KW-1185">Reference proteome</keyword>
<dbReference type="EMBL" id="CCRF01000039">
    <property type="protein sequence ID" value="CEE01017.1"/>
    <property type="molecule type" value="Genomic_DNA"/>
</dbReference>
<accession>A0A090ITJ3</accession>
<comment type="similarity">
    <text evidence="3 11">Belongs to the PrsA family.</text>
</comment>
<evidence type="ECO:0000256" key="9">
    <source>
        <dbReference type="ARBA" id="ARBA00023235"/>
    </source>
</evidence>
<proteinExistence type="inferred from homology"/>
<gene>
    <name evidence="11 14" type="primary">prsA</name>
    <name evidence="14" type="ORF">BT1A1_1185</name>
</gene>
<evidence type="ECO:0000256" key="10">
    <source>
        <dbReference type="ARBA" id="ARBA00023288"/>
    </source>
</evidence>
<evidence type="ECO:0000256" key="8">
    <source>
        <dbReference type="ARBA" id="ARBA00023139"/>
    </source>
</evidence>
<feature type="domain" description="PpiC" evidence="13">
    <location>
        <begin position="136"/>
        <end position="226"/>
    </location>
</feature>
<protein>
    <recommendedName>
        <fullName evidence="11">Foldase protein PrsA</fullName>
        <ecNumber evidence="11">5.2.1.8</ecNumber>
    </recommendedName>
</protein>
<evidence type="ECO:0000256" key="6">
    <source>
        <dbReference type="ARBA" id="ARBA00023110"/>
    </source>
</evidence>
<keyword evidence="4 11" id="KW-1003">Cell membrane</keyword>
<dbReference type="InterPro" id="IPR027304">
    <property type="entry name" value="Trigger_fact/SurA_dom_sf"/>
</dbReference>
<evidence type="ECO:0000313" key="15">
    <source>
        <dbReference type="Proteomes" id="UP000040576"/>
    </source>
</evidence>